<name>A0ABY5TPQ3_9GAMM</name>
<dbReference type="PANTHER" id="PTHR10953:SF240">
    <property type="entry name" value="SULFUR CARRIER PROTEIN THIS ADENYLYLTRANSFERASE"/>
    <property type="match status" value="1"/>
</dbReference>
<accession>A0ABY5TPQ3</accession>
<keyword evidence="1" id="KW-0812">Transmembrane</keyword>
<reference evidence="3" key="1">
    <citation type="submission" date="2022-08" db="EMBL/GenBank/DDBJ databases">
        <title>Catabolic pathway analysis in culturable SAR92 clade bacteria reveals their overlooked roles in DMSP degradation in coastal seas.</title>
        <authorList>
            <person name="He X."/>
            <person name="Zhang X."/>
            <person name="Zhang Y."/>
        </authorList>
    </citation>
    <scope>NUCLEOTIDE SEQUENCE</scope>
    <source>
        <strain evidence="3">H455</strain>
    </source>
</reference>
<dbReference type="Pfam" id="PF00899">
    <property type="entry name" value="ThiF"/>
    <property type="match status" value="1"/>
</dbReference>
<keyword evidence="1" id="KW-0472">Membrane</keyword>
<gene>
    <name evidence="3" type="ORF">NYF23_09680</name>
</gene>
<dbReference type="Proteomes" id="UP001059934">
    <property type="component" value="Chromosome"/>
</dbReference>
<evidence type="ECO:0000256" key="1">
    <source>
        <dbReference type="SAM" id="Phobius"/>
    </source>
</evidence>
<evidence type="ECO:0000259" key="2">
    <source>
        <dbReference type="Pfam" id="PF00899"/>
    </source>
</evidence>
<dbReference type="CDD" id="cd00757">
    <property type="entry name" value="ThiF_MoeB_HesA_family"/>
    <property type="match status" value="1"/>
</dbReference>
<evidence type="ECO:0000313" key="3">
    <source>
        <dbReference type="EMBL" id="UVW34288.1"/>
    </source>
</evidence>
<dbReference type="InterPro" id="IPR035985">
    <property type="entry name" value="Ubiquitin-activating_enz"/>
</dbReference>
<dbReference type="InterPro" id="IPR000594">
    <property type="entry name" value="ThiF_NAD_FAD-bd"/>
</dbReference>
<feature type="transmembrane region" description="Helical" evidence="1">
    <location>
        <begin position="35"/>
        <end position="61"/>
    </location>
</feature>
<dbReference type="EMBL" id="CP103416">
    <property type="protein sequence ID" value="UVW34288.1"/>
    <property type="molecule type" value="Genomic_DNA"/>
</dbReference>
<dbReference type="SUPFAM" id="SSF69572">
    <property type="entry name" value="Activating enzymes of the ubiquitin-like proteins"/>
    <property type="match status" value="1"/>
</dbReference>
<organism evidence="3 4">
    <name type="scientific">SAR92 clade bacterium H455</name>
    <dbReference type="NCBI Taxonomy" id="2974818"/>
    <lineage>
        <taxon>Bacteria</taxon>
        <taxon>Pseudomonadati</taxon>
        <taxon>Pseudomonadota</taxon>
        <taxon>Gammaproteobacteria</taxon>
        <taxon>Cellvibrionales</taxon>
        <taxon>Porticoccaceae</taxon>
        <taxon>SAR92 clade</taxon>
    </lineage>
</organism>
<keyword evidence="1" id="KW-1133">Transmembrane helix</keyword>
<dbReference type="InterPro" id="IPR045886">
    <property type="entry name" value="ThiF/MoeB/HesA"/>
</dbReference>
<proteinExistence type="predicted"/>
<dbReference type="PANTHER" id="PTHR10953">
    <property type="entry name" value="UBIQUITIN-ACTIVATING ENZYME E1"/>
    <property type="match status" value="1"/>
</dbReference>
<feature type="domain" description="THIF-type NAD/FAD binding fold" evidence="2">
    <location>
        <begin position="13"/>
        <end position="242"/>
    </location>
</feature>
<sequence>MSTELSHEQFMRYSRHLLMDDIGEAGQQKLSQARVLIVGLGGLGCPVALYLAAAGVGHLSLCDPDMVELSNLQRQILYREADCDRYKAECAERELRALNPHINVIGYAAEITDELIGDQDIVVDCTDNLAARQLINSACHRNKIGFVSASALGWEGQLVAFDFAAHARLCLNCIIDKESPEPMQNCSNSGVVGPVLGAMGSLQATTVIRMVLGFFQQHGEMQRYDGKAGRWLALLASAKDSCGICGEAG</sequence>
<evidence type="ECO:0000313" key="4">
    <source>
        <dbReference type="Proteomes" id="UP001059934"/>
    </source>
</evidence>
<protein>
    <submittedName>
        <fullName evidence="3">HesA/MoeB/ThiF family protein</fullName>
    </submittedName>
</protein>
<dbReference type="Gene3D" id="3.40.50.720">
    <property type="entry name" value="NAD(P)-binding Rossmann-like Domain"/>
    <property type="match status" value="1"/>
</dbReference>
<keyword evidence="4" id="KW-1185">Reference proteome</keyword>